<dbReference type="CDD" id="cd02696">
    <property type="entry name" value="MurNAc-LAA"/>
    <property type="match status" value="1"/>
</dbReference>
<dbReference type="InterPro" id="IPR050695">
    <property type="entry name" value="N-acetylmuramoyl_amidase_3"/>
</dbReference>
<feature type="region of interest" description="Disordered" evidence="2">
    <location>
        <begin position="1"/>
        <end position="76"/>
    </location>
</feature>
<feature type="compositionally biased region" description="Low complexity" evidence="2">
    <location>
        <begin position="105"/>
        <end position="121"/>
    </location>
</feature>
<dbReference type="eggNOG" id="COG0860">
    <property type="taxonomic scope" value="Bacteria"/>
</dbReference>
<sequence length="369" mass="39269">MERRHASRNPVPPGRRAAGALSSRLPGGEGGQGAAAGRGCPESPAPVAFREAPWAGDPPARQRAGPAAGSAPWPRGGLAGGARGWGLWLRRALAAAGAQGEASQAPARGHGPAGRPAGDRPSTGRWRAKGRPGSSGPGRDGLRPLPWLPVAILAGLLLLALGRVAGVAASPGESPLAGTLIVVDPGHGGIDRGACHLPSNTIESEINLEFSFLLRDLLRQQGARVLLTRTTDEDLDLDPRIEIANANGADYFLSIHVNWFPDPTCFGAQTFYFPGREESRRLALLVQDELKKVDPANYREIQTGRYRVLRLTRMPGVLVELGFVDSPHDRAILHDPSRRRALAEAIVRGVIRHHRGEPGPEPAPDLRDR</sequence>
<evidence type="ECO:0000256" key="2">
    <source>
        <dbReference type="SAM" id="MobiDB-lite"/>
    </source>
</evidence>
<gene>
    <name evidence="4" type="ORF">ThesuDRAFT_01531</name>
</gene>
<evidence type="ECO:0000259" key="3">
    <source>
        <dbReference type="SMART" id="SM00646"/>
    </source>
</evidence>
<evidence type="ECO:0000256" key="1">
    <source>
        <dbReference type="ARBA" id="ARBA00022801"/>
    </source>
</evidence>
<dbReference type="GO" id="GO:0009253">
    <property type="term" value="P:peptidoglycan catabolic process"/>
    <property type="evidence" value="ECO:0007669"/>
    <property type="project" value="InterPro"/>
</dbReference>
<dbReference type="EMBL" id="AENY02000002">
    <property type="protein sequence ID" value="EKP95771.1"/>
    <property type="molecule type" value="Genomic_DNA"/>
</dbReference>
<dbReference type="AlphaFoldDB" id="K6QFH6"/>
<keyword evidence="1" id="KW-0378">Hydrolase</keyword>
<feature type="compositionally biased region" description="Gly residues" evidence="2">
    <location>
        <begin position="27"/>
        <end position="36"/>
    </location>
</feature>
<dbReference type="PANTHER" id="PTHR30404:SF0">
    <property type="entry name" value="N-ACETYLMURAMOYL-L-ALANINE AMIDASE AMIC"/>
    <property type="match status" value="1"/>
</dbReference>
<organism evidence="4 5">
    <name type="scientific">Thermaerobacter subterraneus DSM 13965</name>
    <dbReference type="NCBI Taxonomy" id="867903"/>
    <lineage>
        <taxon>Bacteria</taxon>
        <taxon>Bacillati</taxon>
        <taxon>Bacillota</taxon>
        <taxon>Clostridia</taxon>
        <taxon>Eubacteriales</taxon>
        <taxon>Clostridiales Family XVII. Incertae Sedis</taxon>
        <taxon>Thermaerobacter</taxon>
    </lineage>
</organism>
<dbReference type="GO" id="GO:0008745">
    <property type="term" value="F:N-acetylmuramoyl-L-alanine amidase activity"/>
    <property type="evidence" value="ECO:0007669"/>
    <property type="project" value="InterPro"/>
</dbReference>
<dbReference type="InterPro" id="IPR002508">
    <property type="entry name" value="MurNAc-LAA_cat"/>
</dbReference>
<dbReference type="Gene3D" id="3.40.630.40">
    <property type="entry name" value="Zn-dependent exopeptidases"/>
    <property type="match status" value="1"/>
</dbReference>
<comment type="caution">
    <text evidence="4">The sequence shown here is derived from an EMBL/GenBank/DDBJ whole genome shotgun (WGS) entry which is preliminary data.</text>
</comment>
<dbReference type="Proteomes" id="UP000005710">
    <property type="component" value="Unassembled WGS sequence"/>
</dbReference>
<keyword evidence="5" id="KW-1185">Reference proteome</keyword>
<feature type="region of interest" description="Disordered" evidence="2">
    <location>
        <begin position="99"/>
        <end position="141"/>
    </location>
</feature>
<dbReference type="STRING" id="867903.ThesuDRAFT_01531"/>
<reference evidence="4" key="2">
    <citation type="submission" date="2012-10" db="EMBL/GenBank/DDBJ databases">
        <title>Improved high-quality draft of Thermaerobacter subterraneus C21, DSM 13965.</title>
        <authorList>
            <consortium name="DOE Joint Genome Institute"/>
            <person name="Eisen J."/>
            <person name="Huntemann M."/>
            <person name="Wei C.-L."/>
            <person name="Han J."/>
            <person name="Detter J.C."/>
            <person name="Han C."/>
            <person name="Tapia R."/>
            <person name="Chen A."/>
            <person name="Kyrpides N."/>
            <person name="Mavromatis K."/>
            <person name="Markowitz V."/>
            <person name="Szeto E."/>
            <person name="Ivanova N."/>
            <person name="Mikhailova N."/>
            <person name="Ovchinnikova G."/>
            <person name="Pagani I."/>
            <person name="Pati A."/>
            <person name="Goodwin L."/>
            <person name="Nordberg H.P."/>
            <person name="Cantor M.N."/>
            <person name="Hua S.X."/>
            <person name="Woyke T."/>
            <person name="Eisen J."/>
            <person name="Klenk H.-P."/>
        </authorList>
    </citation>
    <scope>NUCLEOTIDE SEQUENCE [LARGE SCALE GENOMIC DNA]</scope>
    <source>
        <strain evidence="4">DSM 13965</strain>
    </source>
</reference>
<feature type="domain" description="MurNAc-LAA" evidence="3">
    <location>
        <begin position="241"/>
        <end position="351"/>
    </location>
</feature>
<dbReference type="HOGENOM" id="CLU_749916_0_0_9"/>
<dbReference type="GO" id="GO:0030288">
    <property type="term" value="C:outer membrane-bounded periplasmic space"/>
    <property type="evidence" value="ECO:0007669"/>
    <property type="project" value="TreeGrafter"/>
</dbReference>
<evidence type="ECO:0000313" key="5">
    <source>
        <dbReference type="Proteomes" id="UP000005710"/>
    </source>
</evidence>
<proteinExistence type="predicted"/>
<dbReference type="SUPFAM" id="SSF53187">
    <property type="entry name" value="Zn-dependent exopeptidases"/>
    <property type="match status" value="1"/>
</dbReference>
<evidence type="ECO:0000313" key="4">
    <source>
        <dbReference type="EMBL" id="EKP95771.1"/>
    </source>
</evidence>
<dbReference type="Pfam" id="PF01520">
    <property type="entry name" value="Amidase_3"/>
    <property type="match status" value="1"/>
</dbReference>
<name>K6QFH6_9FIRM</name>
<dbReference type="PANTHER" id="PTHR30404">
    <property type="entry name" value="N-ACETYLMURAMOYL-L-ALANINE AMIDASE"/>
    <property type="match status" value="1"/>
</dbReference>
<protein>
    <submittedName>
        <fullName evidence="4">N-acetylmuramoyl-L-alanine amidase</fullName>
    </submittedName>
</protein>
<dbReference type="SMART" id="SM00646">
    <property type="entry name" value="Ami_3"/>
    <property type="match status" value="1"/>
</dbReference>
<accession>K6QFH6</accession>
<feature type="compositionally biased region" description="Low complexity" evidence="2">
    <location>
        <begin position="55"/>
        <end position="76"/>
    </location>
</feature>
<reference evidence="4" key="1">
    <citation type="submission" date="2010-10" db="EMBL/GenBank/DDBJ databases">
        <authorList>
            <consortium name="US DOE Joint Genome Institute (JGI-PGF)"/>
            <person name="Lucas S."/>
            <person name="Copeland A."/>
            <person name="Lapidus A."/>
            <person name="Bruce D."/>
            <person name="Goodwin L."/>
            <person name="Pitluck S."/>
            <person name="Kyrpides N."/>
            <person name="Mavromatis K."/>
            <person name="Detter J.C."/>
            <person name="Han C."/>
            <person name="Land M."/>
            <person name="Hauser L."/>
            <person name="Markowitz V."/>
            <person name="Cheng J.-F."/>
            <person name="Hugenholtz P."/>
            <person name="Woyke T."/>
            <person name="Wu D."/>
            <person name="Pukall R."/>
            <person name="Wahrenburg C."/>
            <person name="Brambilla E."/>
            <person name="Klenk H.-P."/>
            <person name="Eisen J.A."/>
        </authorList>
    </citation>
    <scope>NUCLEOTIDE SEQUENCE [LARGE SCALE GENOMIC DNA]</scope>
    <source>
        <strain evidence="4">DSM 13965</strain>
    </source>
</reference>